<reference evidence="3 4" key="1">
    <citation type="submission" date="2018-06" db="EMBL/GenBank/DDBJ databases">
        <authorList>
            <consortium name="Pathogen Informatics"/>
            <person name="Doyle S."/>
        </authorList>
    </citation>
    <scope>NUCLEOTIDE SEQUENCE [LARGE SCALE GENOMIC DNA]</scope>
    <source>
        <strain evidence="3 4">NCTC10060</strain>
    </source>
</reference>
<dbReference type="Pfam" id="PF12696">
    <property type="entry name" value="TraG-D_C"/>
    <property type="match status" value="1"/>
</dbReference>
<dbReference type="Proteomes" id="UP000254633">
    <property type="component" value="Unassembled WGS sequence"/>
</dbReference>
<feature type="domain" description="TraD/TraG TraM recognition site" evidence="2">
    <location>
        <begin position="47"/>
        <end position="175"/>
    </location>
</feature>
<organism evidence="3 4">
    <name type="scientific">Salmonella diarizonae</name>
    <dbReference type="NCBI Taxonomy" id="59204"/>
    <lineage>
        <taxon>Bacteria</taxon>
        <taxon>Pseudomonadati</taxon>
        <taxon>Pseudomonadota</taxon>
        <taxon>Gammaproteobacteria</taxon>
        <taxon>Enterobacterales</taxon>
        <taxon>Enterobacteriaceae</taxon>
        <taxon>Salmonella</taxon>
    </lineage>
</organism>
<evidence type="ECO:0000313" key="3">
    <source>
        <dbReference type="EMBL" id="SUG57627.1"/>
    </source>
</evidence>
<evidence type="ECO:0000256" key="1">
    <source>
        <dbReference type="SAM" id="MobiDB-lite"/>
    </source>
</evidence>
<gene>
    <name evidence="3" type="ORF">NCTC10060_04856</name>
</gene>
<name>A0A379U473_SALDZ</name>
<accession>A0A379U473</accession>
<dbReference type="SUPFAM" id="SSF52540">
    <property type="entry name" value="P-loop containing nucleoside triphosphate hydrolases"/>
    <property type="match status" value="1"/>
</dbReference>
<protein>
    <submittedName>
        <fullName evidence="3">Conjugal transfer protein TraG</fullName>
    </submittedName>
</protein>
<sequence>MDALSDAEIAAAVGNSMFADLVSVAGHIYKHGVMDGLPQTEEKAAINLHCDEFSELMGDEFIPLINKGGGAGVQVTAYTQTLSDIEARIGNRAKAGQVVGNFNSLIMMRVRETATAELLTRQLPQVDVLSNSVSSGITDSADAQGNIGFSSNTQDRVSSVQVPLLEPASLVQLPKGQAFALLEGGQIWKLRIPLPDTSHDPLMPESITHIARYMEKQYDSAPVWWNHPEAVVTAKNDPILWLNDSETTEKLTDDTPDTPPARER</sequence>
<dbReference type="AlphaFoldDB" id="A0A379U473"/>
<feature type="region of interest" description="Disordered" evidence="1">
    <location>
        <begin position="244"/>
        <end position="264"/>
    </location>
</feature>
<evidence type="ECO:0000313" key="4">
    <source>
        <dbReference type="Proteomes" id="UP000254633"/>
    </source>
</evidence>
<dbReference type="EMBL" id="UGXH01000003">
    <property type="protein sequence ID" value="SUG57627.1"/>
    <property type="molecule type" value="Genomic_DNA"/>
</dbReference>
<dbReference type="Gene3D" id="3.40.50.300">
    <property type="entry name" value="P-loop containing nucleotide triphosphate hydrolases"/>
    <property type="match status" value="1"/>
</dbReference>
<evidence type="ECO:0000259" key="2">
    <source>
        <dbReference type="Pfam" id="PF12696"/>
    </source>
</evidence>
<dbReference type="InterPro" id="IPR027417">
    <property type="entry name" value="P-loop_NTPase"/>
</dbReference>
<dbReference type="InterPro" id="IPR032689">
    <property type="entry name" value="TraG-D_C"/>
</dbReference>
<proteinExistence type="predicted"/>